<protein>
    <submittedName>
        <fullName evidence="1">Uncharacterized protein</fullName>
    </submittedName>
</protein>
<name>A0A6M3KGN8_9ZZZZ</name>
<dbReference type="EMBL" id="MT142646">
    <property type="protein sequence ID" value="QJA86600.1"/>
    <property type="molecule type" value="Genomic_DNA"/>
</dbReference>
<evidence type="ECO:0000313" key="2">
    <source>
        <dbReference type="EMBL" id="QJA86600.1"/>
    </source>
</evidence>
<reference evidence="1" key="1">
    <citation type="submission" date="2020-03" db="EMBL/GenBank/DDBJ databases">
        <title>The deep terrestrial virosphere.</title>
        <authorList>
            <person name="Holmfeldt K."/>
            <person name="Nilsson E."/>
            <person name="Simone D."/>
            <person name="Lopez-Fernandez M."/>
            <person name="Wu X."/>
            <person name="de Brujin I."/>
            <person name="Lundin D."/>
            <person name="Andersson A."/>
            <person name="Bertilsson S."/>
            <person name="Dopson M."/>
        </authorList>
    </citation>
    <scope>NUCLEOTIDE SEQUENCE</scope>
    <source>
        <strain evidence="1">MM415A00606</strain>
        <strain evidence="2">MM415B03160</strain>
    </source>
</reference>
<gene>
    <name evidence="1" type="ORF">MM415A00606_0043</name>
    <name evidence="2" type="ORF">MM415B03160_0005</name>
</gene>
<evidence type="ECO:0000313" key="1">
    <source>
        <dbReference type="EMBL" id="QJA81042.1"/>
    </source>
</evidence>
<dbReference type="EMBL" id="MT142444">
    <property type="protein sequence ID" value="QJA81042.1"/>
    <property type="molecule type" value="Genomic_DNA"/>
</dbReference>
<sequence length="71" mass="8222">MREAKDTVMTRKELAELLYDGAYLVIGDNDHRIAEVQAEISFKLRTDDILKQLNEFNRRGLTITEAIDLLQ</sequence>
<proteinExistence type="predicted"/>
<organism evidence="1">
    <name type="scientific">viral metagenome</name>
    <dbReference type="NCBI Taxonomy" id="1070528"/>
    <lineage>
        <taxon>unclassified sequences</taxon>
        <taxon>metagenomes</taxon>
        <taxon>organismal metagenomes</taxon>
    </lineage>
</organism>
<dbReference type="AlphaFoldDB" id="A0A6M3KGN8"/>
<accession>A0A6M3KGN8</accession>